<protein>
    <recommendedName>
        <fullName evidence="4">DUF1230 family protein</fullName>
    </recommendedName>
</protein>
<accession>A0ABP0VS21</accession>
<keyword evidence="1" id="KW-0472">Membrane</keyword>
<evidence type="ECO:0000313" key="2">
    <source>
        <dbReference type="EMBL" id="CAK9256240.1"/>
    </source>
</evidence>
<dbReference type="Pfam" id="PF06799">
    <property type="entry name" value="CGLD27-like"/>
    <property type="match status" value="1"/>
</dbReference>
<evidence type="ECO:0000256" key="1">
    <source>
        <dbReference type="SAM" id="Phobius"/>
    </source>
</evidence>
<name>A0ABP0VS21_9BRYO</name>
<dbReference type="EMBL" id="OZ020096">
    <property type="protein sequence ID" value="CAK9256240.1"/>
    <property type="molecule type" value="Genomic_DNA"/>
</dbReference>
<gene>
    <name evidence="2" type="ORF">CSSPJE1EN1_LOCUS1718</name>
</gene>
<keyword evidence="1" id="KW-1133">Transmembrane helix</keyword>
<feature type="transmembrane region" description="Helical" evidence="1">
    <location>
        <begin position="140"/>
        <end position="165"/>
    </location>
</feature>
<dbReference type="InterPro" id="IPR009631">
    <property type="entry name" value="CGLD27-like"/>
</dbReference>
<evidence type="ECO:0008006" key="4">
    <source>
        <dbReference type="Google" id="ProtNLM"/>
    </source>
</evidence>
<feature type="transmembrane region" description="Helical" evidence="1">
    <location>
        <begin position="251"/>
        <end position="270"/>
    </location>
</feature>
<keyword evidence="1" id="KW-0812">Transmembrane</keyword>
<sequence length="337" mass="36991">MERSIAQFVRRNSVLPVGLVVESGACHLVPAAATASSSTEFRACLPKLISSFRVCETPRLTSSTTNVWQENRIRRRVCFVQAQAKKGSGDKRSSRHDPLFAGGGGGMLSDCPVPWEQQPVNEYQSLVEMGLFSWATDDDVWAYIGRLTAVGIAVSLLVAWPVVALSINPQQELVKCCVGALSGGVLASTMISLRLYLGWAYIGNRLFSATVEYEETGWYDGQVWVKSPEVLARDRLLGSFKVKPTLTRLKLTLVGLGISLTACTAILWAIHSPERNMDTPLITQEQEQEESISGTARLAYSEVSAHRFEPDAFAGEEDSKSHTSPSLYDYCQQTSSF</sequence>
<dbReference type="Proteomes" id="UP001497444">
    <property type="component" value="Chromosome 1"/>
</dbReference>
<evidence type="ECO:0000313" key="3">
    <source>
        <dbReference type="Proteomes" id="UP001497444"/>
    </source>
</evidence>
<dbReference type="PANTHER" id="PTHR34214:SF1">
    <property type="entry name" value="DUF1230 FAMILY PROTEIN"/>
    <property type="match status" value="1"/>
</dbReference>
<organism evidence="2 3">
    <name type="scientific">Sphagnum jensenii</name>
    <dbReference type="NCBI Taxonomy" id="128206"/>
    <lineage>
        <taxon>Eukaryota</taxon>
        <taxon>Viridiplantae</taxon>
        <taxon>Streptophyta</taxon>
        <taxon>Embryophyta</taxon>
        <taxon>Bryophyta</taxon>
        <taxon>Sphagnophytina</taxon>
        <taxon>Sphagnopsida</taxon>
        <taxon>Sphagnales</taxon>
        <taxon>Sphagnaceae</taxon>
        <taxon>Sphagnum</taxon>
    </lineage>
</organism>
<proteinExistence type="predicted"/>
<feature type="transmembrane region" description="Helical" evidence="1">
    <location>
        <begin position="177"/>
        <end position="197"/>
    </location>
</feature>
<reference evidence="2 3" key="1">
    <citation type="submission" date="2024-02" db="EMBL/GenBank/DDBJ databases">
        <authorList>
            <consortium name="ELIXIR-Norway"/>
            <consortium name="Elixir Norway"/>
        </authorList>
    </citation>
    <scope>NUCLEOTIDE SEQUENCE [LARGE SCALE GENOMIC DNA]</scope>
</reference>
<dbReference type="PANTHER" id="PTHR34214">
    <property type="match status" value="1"/>
</dbReference>
<keyword evidence="3" id="KW-1185">Reference proteome</keyword>